<proteinExistence type="predicted"/>
<protein>
    <submittedName>
        <fullName evidence="1">DUF1320 domain-containing protein</fullName>
    </submittedName>
</protein>
<dbReference type="Proteomes" id="UP001155820">
    <property type="component" value="Unassembled WGS sequence"/>
</dbReference>
<evidence type="ECO:0000313" key="1">
    <source>
        <dbReference type="EMBL" id="NRF22873.1"/>
    </source>
</evidence>
<dbReference type="AlphaFoldDB" id="A0AA44ER53"/>
<name>A0AA44ER53_9HYPH</name>
<gene>
    <name evidence="1" type="ORF">FOB26_27855</name>
</gene>
<accession>A0AA44ER53</accession>
<dbReference type="EMBL" id="JABRWM010000006">
    <property type="protein sequence ID" value="NRF22873.1"/>
    <property type="molecule type" value="Genomic_DNA"/>
</dbReference>
<evidence type="ECO:0000313" key="2">
    <source>
        <dbReference type="Proteomes" id="UP001155820"/>
    </source>
</evidence>
<organism evidence="1 2">
    <name type="scientific">Agrobacterium pusense</name>
    <dbReference type="NCBI Taxonomy" id="648995"/>
    <lineage>
        <taxon>Bacteria</taxon>
        <taxon>Pseudomonadati</taxon>
        <taxon>Pseudomonadota</taxon>
        <taxon>Alphaproteobacteria</taxon>
        <taxon>Hyphomicrobiales</taxon>
        <taxon>Rhizobiaceae</taxon>
        <taxon>Rhizobium/Agrobacterium group</taxon>
        <taxon>Agrobacterium</taxon>
    </lineage>
</organism>
<reference evidence="1" key="1">
    <citation type="submission" date="2019-07" db="EMBL/GenBank/DDBJ databases">
        <title>FDA dAtabase for Regulatory Grade micrObial Sequences (FDA-ARGOS): Supporting development and validation of Infectious Disease Dx tests.</title>
        <authorList>
            <person name="Bachman M."/>
            <person name="Young C."/>
            <person name="Tallon L."/>
            <person name="Sadzewicz L."/>
            <person name="Vavikolanu K."/>
            <person name="Mehta A."/>
            <person name="Aluvathingal J."/>
            <person name="Nadendla S."/>
            <person name="Nandy P."/>
            <person name="Geyer C."/>
            <person name="Yan Y."/>
            <person name="Sichtig H."/>
        </authorList>
    </citation>
    <scope>NUCLEOTIDE SEQUENCE</scope>
    <source>
        <strain evidence="1">FDAARGOS_618</strain>
    </source>
</reference>
<dbReference type="Pfam" id="PF07030">
    <property type="entry name" value="Phage_Mu_Gp36"/>
    <property type="match status" value="1"/>
</dbReference>
<dbReference type="InterPro" id="IPR009752">
    <property type="entry name" value="Phage_Mu_GpJ"/>
</dbReference>
<keyword evidence="2" id="KW-1185">Reference proteome</keyword>
<comment type="caution">
    <text evidence="1">The sequence shown here is derived from an EMBL/GenBank/DDBJ whole genome shotgun (WGS) entry which is preliminary data.</text>
</comment>
<dbReference type="RefSeq" id="WP_125270004.1">
    <property type="nucleotide sequence ID" value="NZ_JABRWL010000006.1"/>
</dbReference>
<sequence length="142" mass="15581">MTYATLDDLIARAGEDEIRQIADRDRDGEIDLVVIAEALEHADNLVNGYVGTKYPLPFSPVPDLVRTWAIDIARHRLHFQGPPDYVVKDYEKALASLERVAKGLISLPVSGAETPASSAGTVMFSAPDEVFDARGLRGWKCL</sequence>